<feature type="compositionally biased region" description="Gly residues" evidence="11">
    <location>
        <begin position="501"/>
        <end position="510"/>
    </location>
</feature>
<keyword evidence="3" id="KW-0813">Transport</keyword>
<keyword evidence="4 12" id="KW-0812">Transmembrane</keyword>
<dbReference type="SUPFAM" id="SSF52540">
    <property type="entry name" value="P-loop containing nucleoside triphosphate hydrolases"/>
    <property type="match status" value="2"/>
</dbReference>
<feature type="transmembrane region" description="Helical" evidence="12">
    <location>
        <begin position="1129"/>
        <end position="1161"/>
    </location>
</feature>
<evidence type="ECO:0000256" key="1">
    <source>
        <dbReference type="ARBA" id="ARBA00004141"/>
    </source>
</evidence>
<dbReference type="CDD" id="cd18580">
    <property type="entry name" value="ABC_6TM_ABCC_D2"/>
    <property type="match status" value="1"/>
</dbReference>
<feature type="region of interest" description="Disordered" evidence="11">
    <location>
        <begin position="537"/>
        <end position="556"/>
    </location>
</feature>
<proteinExistence type="inferred from homology"/>
<feature type="region of interest" description="Disordered" evidence="11">
    <location>
        <begin position="774"/>
        <end position="835"/>
    </location>
</feature>
<feature type="region of interest" description="Disordered" evidence="11">
    <location>
        <begin position="410"/>
        <end position="436"/>
    </location>
</feature>
<dbReference type="InterPro" id="IPR003593">
    <property type="entry name" value="AAA+_ATPase"/>
</dbReference>
<dbReference type="STRING" id="307507.A0A2V0P1J4"/>
<feature type="transmembrane region" description="Helical" evidence="12">
    <location>
        <begin position="336"/>
        <end position="357"/>
    </location>
</feature>
<feature type="compositionally biased region" description="Low complexity" evidence="11">
    <location>
        <begin position="458"/>
        <end position="467"/>
    </location>
</feature>
<gene>
    <name evidence="15" type="ORF">Rsub_06068</name>
</gene>
<dbReference type="InterPro" id="IPR011527">
    <property type="entry name" value="ABC1_TM_dom"/>
</dbReference>
<name>A0A2V0P1J4_9CHLO</name>
<dbReference type="FunFam" id="3.40.50.300:FF:000997">
    <property type="entry name" value="Multidrug resistance-associated protein 1"/>
    <property type="match status" value="1"/>
</dbReference>
<dbReference type="Gene3D" id="1.20.1560.10">
    <property type="entry name" value="ABC transporter type 1, transmembrane domain"/>
    <property type="match status" value="2"/>
</dbReference>
<keyword evidence="5" id="KW-0677">Repeat</keyword>
<feature type="transmembrane region" description="Helical" evidence="12">
    <location>
        <begin position="149"/>
        <end position="175"/>
    </location>
</feature>
<evidence type="ECO:0000313" key="15">
    <source>
        <dbReference type="EMBL" id="GBF93736.1"/>
    </source>
</evidence>
<reference evidence="15 16" key="1">
    <citation type="journal article" date="2018" name="Sci. Rep.">
        <title>Raphidocelis subcapitata (=Pseudokirchneriella subcapitata) provides an insight into genome evolution and environmental adaptations in the Sphaeropleales.</title>
        <authorList>
            <person name="Suzuki S."/>
            <person name="Yamaguchi H."/>
            <person name="Nakajima N."/>
            <person name="Kawachi M."/>
        </authorList>
    </citation>
    <scope>NUCLEOTIDE SEQUENCE [LARGE SCALE GENOMIC DNA]</scope>
    <source>
        <strain evidence="15 16">NIES-35</strain>
    </source>
</reference>
<dbReference type="CDD" id="cd03250">
    <property type="entry name" value="ABCC_MRP_domain1"/>
    <property type="match status" value="1"/>
</dbReference>
<dbReference type="Gene3D" id="3.40.50.300">
    <property type="entry name" value="P-loop containing nucleotide triphosphate hydrolases"/>
    <property type="match status" value="2"/>
</dbReference>
<comment type="similarity">
    <text evidence="2">Belongs to the ABC transporter superfamily. ABCC family. Conjugate transporter (TC 3.A.1.208) subfamily.</text>
</comment>
<evidence type="ECO:0000256" key="5">
    <source>
        <dbReference type="ARBA" id="ARBA00022737"/>
    </source>
</evidence>
<dbReference type="InterPro" id="IPR044726">
    <property type="entry name" value="ABCC_6TM_D2"/>
</dbReference>
<evidence type="ECO:0000256" key="3">
    <source>
        <dbReference type="ARBA" id="ARBA00022448"/>
    </source>
</evidence>
<feature type="compositionally biased region" description="Basic and acidic residues" evidence="11">
    <location>
        <begin position="867"/>
        <end position="884"/>
    </location>
</feature>
<evidence type="ECO:0000256" key="12">
    <source>
        <dbReference type="SAM" id="Phobius"/>
    </source>
</evidence>
<feature type="region of interest" description="Disordered" evidence="11">
    <location>
        <begin position="491"/>
        <end position="523"/>
    </location>
</feature>
<evidence type="ECO:0000256" key="10">
    <source>
        <dbReference type="ARBA" id="ARBA00023180"/>
    </source>
</evidence>
<comment type="caution">
    <text evidence="15">The sequence shown here is derived from an EMBL/GenBank/DDBJ whole genome shotgun (WGS) entry which is preliminary data.</text>
</comment>
<dbReference type="PROSITE" id="PS50929">
    <property type="entry name" value="ABC_TM1F"/>
    <property type="match status" value="2"/>
</dbReference>
<dbReference type="CDD" id="cd18579">
    <property type="entry name" value="ABC_6TM_ABCC_D1"/>
    <property type="match status" value="1"/>
</dbReference>
<feature type="transmembrane region" description="Helical" evidence="12">
    <location>
        <begin position="108"/>
        <end position="129"/>
    </location>
</feature>
<dbReference type="SMART" id="SM00382">
    <property type="entry name" value="AAA"/>
    <property type="match status" value="2"/>
</dbReference>
<keyword evidence="10" id="KW-0325">Glycoprotein</keyword>
<dbReference type="FunFam" id="1.20.1560.10:FF:000014">
    <property type="entry name" value="Multidrug resistance-associated protein member 4"/>
    <property type="match status" value="1"/>
</dbReference>
<feature type="transmembrane region" description="Helical" evidence="12">
    <location>
        <begin position="1006"/>
        <end position="1027"/>
    </location>
</feature>
<feature type="transmembrane region" description="Helical" evidence="12">
    <location>
        <begin position="252"/>
        <end position="276"/>
    </location>
</feature>
<dbReference type="InterPro" id="IPR027417">
    <property type="entry name" value="P-loop_NTPase"/>
</dbReference>
<dbReference type="CDD" id="cd03244">
    <property type="entry name" value="ABCC_MRP_domain2"/>
    <property type="match status" value="1"/>
</dbReference>
<dbReference type="Proteomes" id="UP000247498">
    <property type="component" value="Unassembled WGS sequence"/>
</dbReference>
<keyword evidence="6" id="KW-0547">Nucleotide-binding</keyword>
<feature type="compositionally biased region" description="Low complexity" evidence="11">
    <location>
        <begin position="786"/>
        <end position="835"/>
    </location>
</feature>
<feature type="domain" description="ABC transmembrane type-1" evidence="14">
    <location>
        <begin position="1011"/>
        <end position="1288"/>
    </location>
</feature>
<dbReference type="PROSITE" id="PS00211">
    <property type="entry name" value="ABC_TRANSPORTER_1"/>
    <property type="match status" value="2"/>
</dbReference>
<dbReference type="EMBL" id="BDRX01000044">
    <property type="protein sequence ID" value="GBF93736.1"/>
    <property type="molecule type" value="Genomic_DNA"/>
</dbReference>
<dbReference type="GO" id="GO:0140359">
    <property type="term" value="F:ABC-type transporter activity"/>
    <property type="evidence" value="ECO:0007669"/>
    <property type="project" value="InterPro"/>
</dbReference>
<dbReference type="GO" id="GO:0016887">
    <property type="term" value="F:ATP hydrolysis activity"/>
    <property type="evidence" value="ECO:0007669"/>
    <property type="project" value="InterPro"/>
</dbReference>
<evidence type="ECO:0000256" key="9">
    <source>
        <dbReference type="ARBA" id="ARBA00023136"/>
    </source>
</evidence>
<sequence length="1594" mass="166631">MPQASAVARAWHWLVGDKAQPGLGGASLVSKVCWGWVNPLIAKGWAGELGEDDARFLVPPGDEVEPLAAAFDAEYRAVKQARAARRSKRPPLLNTTTATLIRLYYFEFAVHSIWVLIETAVRLLAPVALREFLRWLQRAGAPGASEPAWVGWMWALAVAACGAALTLTHHVFFWIGMRLGYVMRQQVVSAIHAKVLRLNSASVAYASTGHVVNLASNDVRRLDDALPFWIYVWSAPLETLLVLVMVGLELGWAPAAAGVAVMLGVMPLQALLVQFVSGLRQATAARADERVRLTGEVISGALAMKMLGWEDPFTAAICGIRRQEVKHSGRMAQIRALNLALQFAMTPVVAFVTFATYRAMNGELNVPSVFYALSLLNLPKLTMVYFFVLGVQFLAELKVSLKRIDDFLSMPEPPPPTHQRGAAAANGAAADGGGAAPRKRLSLDLLWRRPGSSRAASGEVPAAAPEADGGGAVPVGGLRLGGADYDWNRNMDQLGLPSRGPSGGGGGGGAEGKEKGAGAAAGGEAASAASGSLALSRAGSSASPAPGGGGGAPPRRATLEGVVLDVPPGQLLGIAGEVGAGKSSLLAALLGELQPVRAQDGSVKGGPALRGRVAYCAQVPWIVAGSLKDNILFGSEPDDDRYAAVLSACALEQDLAELPAGDETELGERGINLSGGQKARVALARAAYSHADIILMDDPLSAVDPRVGRTLFDKCIGPNGLMAGRTRVLVTHQRQFLPRVDRVAVLRAGRIAAIGTWAELAPLQLPELMGGEGDAAIAADGDDADPAPASKAGASKAGAAKAPKVSEAGAPKAGAPKAAAASKPSKAAEAQAEPSGGAAANGAAAAAADAADFAVDESEAASGRPAALERIRTMAPDVNRRPADSGRGPGDGDGGSGSARRGGFRGSVARGFRSFSRAISDLRLNSLAGDADDGAGAGPSRRASMRRALSSSWRWASFRLFSAPGEAKLPPRVVAAARRGQLVKAEGRESGGVSWKVYGRYAAQGGAVAAVLVLLALLSGQGVLIGSDWWLALWAWAPPAVQAAPRYIWVYGLLVGLVFVVSISRASLFFASSMRASTRMHNAMIARVLRAPLSFFHTTPVGRVLNRFSNDLGRVDDQLPLALFDALQIGTMVVGALVLVSIAVPVVLPVFAPLLIAFILLRRRYIVTSREVKRMEAVTRSPVYAAFSATLKGLPTIRAYGAQGRFHEAFLSLLTLNGSWWYAFLGSSRWVGFRLDVISTATLAAGVLLSLAVRERLSAAILALALTHVIQLNGMLQWWVRQTAEVENSMTSVERMLEYTELPQEPPRLKEGGKAPPLGWPSSGALTYTSVWASYRPGLPPVLRDLTFDLPGGCSCGVVGRTGSGKSSLMLTLFRLIPVDRGTITLDGVDTSTIALDALRRQLAIIPQDPVLFSGTLRSNLDPWDRYADADLWEVLGAVQLKPAITAAGGLSAPMAEAGDNLSVGQRQLFCLARALLQDAKVLALDEATANVDRATDALIQSALRAFAHGGRRLGRGDGGDGAGGGGGRVLLVIAHRIDTILDTDTLLVLSNGELVESGPPGELTRREGGVFAGMVDAARAAAAAAAAGDAAAT</sequence>
<accession>A0A2V0P1J4</accession>
<dbReference type="SUPFAM" id="SSF90123">
    <property type="entry name" value="ABC transporter transmembrane region"/>
    <property type="match status" value="2"/>
</dbReference>
<keyword evidence="9 12" id="KW-0472">Membrane</keyword>
<evidence type="ECO:0000256" key="2">
    <source>
        <dbReference type="ARBA" id="ARBA00009726"/>
    </source>
</evidence>
<dbReference type="InterPro" id="IPR044746">
    <property type="entry name" value="ABCC_6TM_D1"/>
</dbReference>
<feature type="transmembrane region" description="Helical" evidence="12">
    <location>
        <begin position="369"/>
        <end position="395"/>
    </location>
</feature>
<dbReference type="InterPro" id="IPR050173">
    <property type="entry name" value="ABC_transporter_C-like"/>
</dbReference>
<dbReference type="GO" id="GO:0016020">
    <property type="term" value="C:membrane"/>
    <property type="evidence" value="ECO:0007669"/>
    <property type="project" value="UniProtKB-SubCell"/>
</dbReference>
<dbReference type="InterPro" id="IPR036640">
    <property type="entry name" value="ABC1_TM_sf"/>
</dbReference>
<evidence type="ECO:0000313" key="16">
    <source>
        <dbReference type="Proteomes" id="UP000247498"/>
    </source>
</evidence>
<dbReference type="Pfam" id="PF00664">
    <property type="entry name" value="ABC_membrane"/>
    <property type="match status" value="2"/>
</dbReference>
<feature type="compositionally biased region" description="Gly residues" evidence="11">
    <location>
        <begin position="887"/>
        <end position="897"/>
    </location>
</feature>
<dbReference type="FunFam" id="3.40.50.300:FF:001172">
    <property type="entry name" value="Cystic fibrosis transmembrane conductance regulator"/>
    <property type="match status" value="1"/>
</dbReference>
<evidence type="ECO:0000256" key="6">
    <source>
        <dbReference type="ARBA" id="ARBA00022741"/>
    </source>
</evidence>
<keyword evidence="7" id="KW-0067">ATP-binding</keyword>
<organism evidence="15 16">
    <name type="scientific">Raphidocelis subcapitata</name>
    <dbReference type="NCBI Taxonomy" id="307507"/>
    <lineage>
        <taxon>Eukaryota</taxon>
        <taxon>Viridiplantae</taxon>
        <taxon>Chlorophyta</taxon>
        <taxon>core chlorophytes</taxon>
        <taxon>Chlorophyceae</taxon>
        <taxon>CS clade</taxon>
        <taxon>Sphaeropleales</taxon>
        <taxon>Selenastraceae</taxon>
        <taxon>Raphidocelis</taxon>
    </lineage>
</organism>
<keyword evidence="16" id="KW-1185">Reference proteome</keyword>
<feature type="region of interest" description="Disordered" evidence="11">
    <location>
        <begin position="858"/>
        <end position="905"/>
    </location>
</feature>
<feature type="domain" description="ABC transmembrane type-1" evidence="14">
    <location>
        <begin position="113"/>
        <end position="377"/>
    </location>
</feature>
<evidence type="ECO:0000256" key="11">
    <source>
        <dbReference type="SAM" id="MobiDB-lite"/>
    </source>
</evidence>
<feature type="region of interest" description="Disordered" evidence="11">
    <location>
        <begin position="452"/>
        <end position="475"/>
    </location>
</feature>
<dbReference type="GO" id="GO:0005524">
    <property type="term" value="F:ATP binding"/>
    <property type="evidence" value="ECO:0007669"/>
    <property type="project" value="UniProtKB-KW"/>
</dbReference>
<evidence type="ECO:0000256" key="4">
    <source>
        <dbReference type="ARBA" id="ARBA00022692"/>
    </source>
</evidence>
<dbReference type="InterPro" id="IPR003439">
    <property type="entry name" value="ABC_transporter-like_ATP-bd"/>
</dbReference>
<dbReference type="InterPro" id="IPR017871">
    <property type="entry name" value="ABC_transporter-like_CS"/>
</dbReference>
<evidence type="ECO:0000259" key="13">
    <source>
        <dbReference type="PROSITE" id="PS50893"/>
    </source>
</evidence>
<dbReference type="OrthoDB" id="6500128at2759"/>
<feature type="transmembrane region" description="Helical" evidence="12">
    <location>
        <begin position="1047"/>
        <end position="1070"/>
    </location>
</feature>
<dbReference type="InParanoid" id="A0A2V0P1J4"/>
<evidence type="ECO:0000256" key="8">
    <source>
        <dbReference type="ARBA" id="ARBA00022989"/>
    </source>
</evidence>
<evidence type="ECO:0000256" key="7">
    <source>
        <dbReference type="ARBA" id="ARBA00022840"/>
    </source>
</evidence>
<dbReference type="PROSITE" id="PS50893">
    <property type="entry name" value="ABC_TRANSPORTER_2"/>
    <property type="match status" value="2"/>
</dbReference>
<keyword evidence="8 12" id="KW-1133">Transmembrane helix</keyword>
<evidence type="ECO:0000259" key="14">
    <source>
        <dbReference type="PROSITE" id="PS50929"/>
    </source>
</evidence>
<dbReference type="PANTHER" id="PTHR24223:SF453">
    <property type="entry name" value="ABC TRANSPORTER"/>
    <property type="match status" value="1"/>
</dbReference>
<dbReference type="PANTHER" id="PTHR24223">
    <property type="entry name" value="ATP-BINDING CASSETTE SUB-FAMILY C"/>
    <property type="match status" value="1"/>
</dbReference>
<dbReference type="Pfam" id="PF00005">
    <property type="entry name" value="ABC_tran"/>
    <property type="match status" value="2"/>
</dbReference>
<comment type="subcellular location">
    <subcellularLocation>
        <location evidence="1">Membrane</location>
        <topology evidence="1">Multi-pass membrane protein</topology>
    </subcellularLocation>
</comment>
<feature type="transmembrane region" description="Helical" evidence="12">
    <location>
        <begin position="228"/>
        <end position="246"/>
    </location>
</feature>
<protein>
    <submittedName>
        <fullName evidence="15">Uncharacterized protein</fullName>
    </submittedName>
</protein>
<feature type="domain" description="ABC transporter" evidence="13">
    <location>
        <begin position="533"/>
        <end position="773"/>
    </location>
</feature>
<feature type="domain" description="ABC transporter" evidence="13">
    <location>
        <begin position="1326"/>
        <end position="1577"/>
    </location>
</feature>